<dbReference type="PROSITE" id="PS50892">
    <property type="entry name" value="V_SNARE"/>
    <property type="match status" value="1"/>
</dbReference>
<evidence type="ECO:0000256" key="5">
    <source>
        <dbReference type="ARBA" id="ARBA00022989"/>
    </source>
</evidence>
<dbReference type="AlphaFoldDB" id="H2XTL6"/>
<accession>H2XTL6</accession>
<keyword evidence="3 9" id="KW-0812">Transmembrane</keyword>
<reference evidence="11" key="4">
    <citation type="submission" date="2025-09" db="UniProtKB">
        <authorList>
            <consortium name="Ensembl"/>
        </authorList>
    </citation>
    <scope>IDENTIFICATION</scope>
</reference>
<dbReference type="OrthoDB" id="190375at2759"/>
<accession>A0A1W2WNW4</accession>
<dbReference type="STRING" id="7719.ENSCINP00000033000"/>
<evidence type="ECO:0000313" key="11">
    <source>
        <dbReference type="Ensembl" id="ENSCINP00000033000.1"/>
    </source>
</evidence>
<dbReference type="RefSeq" id="XP_002132118.1">
    <property type="nucleotide sequence ID" value="XM_002132082.5"/>
</dbReference>
<organism evidence="11 12">
    <name type="scientific">Ciona intestinalis</name>
    <name type="common">Transparent sea squirt</name>
    <name type="synonym">Ascidia intestinalis</name>
    <dbReference type="NCBI Taxonomy" id="7719"/>
    <lineage>
        <taxon>Eukaryota</taxon>
        <taxon>Metazoa</taxon>
        <taxon>Chordata</taxon>
        <taxon>Tunicata</taxon>
        <taxon>Ascidiacea</taxon>
        <taxon>Phlebobranchia</taxon>
        <taxon>Cionidae</taxon>
        <taxon>Ciona</taxon>
    </lineage>
</organism>
<evidence type="ECO:0000256" key="8">
    <source>
        <dbReference type="PROSITE-ProRule" id="PRU00290"/>
    </source>
</evidence>
<dbReference type="InterPro" id="IPR001388">
    <property type="entry name" value="Synaptobrevin-like"/>
</dbReference>
<dbReference type="SUPFAM" id="SSF58038">
    <property type="entry name" value="SNARE fusion complex"/>
    <property type="match status" value="1"/>
</dbReference>
<dbReference type="GeneID" id="100177611"/>
<keyword evidence="4" id="KW-0653">Protein transport</keyword>
<name>H2XTL6_CIOIN</name>
<dbReference type="GO" id="GO:0090161">
    <property type="term" value="P:Golgi ribbon formation"/>
    <property type="evidence" value="ECO:0007669"/>
    <property type="project" value="InterPro"/>
</dbReference>
<evidence type="ECO:0000259" key="10">
    <source>
        <dbReference type="PROSITE" id="PS50892"/>
    </source>
</evidence>
<reference evidence="11" key="2">
    <citation type="journal article" date="2008" name="Genome Biol.">
        <title>Improved genome assembly and evidence-based global gene model set for the chordate Ciona intestinalis: new insight into intron and operon populations.</title>
        <authorList>
            <person name="Satou Y."/>
            <person name="Mineta K."/>
            <person name="Ogasawara M."/>
            <person name="Sasakura Y."/>
            <person name="Shoguchi E."/>
            <person name="Ueno K."/>
            <person name="Yamada L."/>
            <person name="Matsumoto J."/>
            <person name="Wasserscheid J."/>
            <person name="Dewar K."/>
            <person name="Wiley G.B."/>
            <person name="Macmil S.L."/>
            <person name="Roe B.A."/>
            <person name="Zeller R.W."/>
            <person name="Hastings K.E."/>
            <person name="Lemaire P."/>
            <person name="Lindquist E."/>
            <person name="Endo T."/>
            <person name="Hotta K."/>
            <person name="Inaba K."/>
        </authorList>
    </citation>
    <scope>NUCLEOTIDE SEQUENCE [LARGE SCALE GENOMIC DNA]</scope>
    <source>
        <strain evidence="11">wild type</strain>
    </source>
</reference>
<evidence type="ECO:0000256" key="6">
    <source>
        <dbReference type="ARBA" id="ARBA00023136"/>
    </source>
</evidence>
<dbReference type="InterPro" id="IPR042887">
    <property type="entry name" value="VAMP4"/>
</dbReference>
<keyword evidence="12" id="KW-1185">Reference proteome</keyword>
<dbReference type="CDD" id="cd15869">
    <property type="entry name" value="R-SNARE_VAMP4"/>
    <property type="match status" value="1"/>
</dbReference>
<keyword evidence="2" id="KW-0813">Transport</keyword>
<evidence type="ECO:0000256" key="2">
    <source>
        <dbReference type="ARBA" id="ARBA00022448"/>
    </source>
</evidence>
<keyword evidence="5 9" id="KW-1133">Transmembrane helix</keyword>
<dbReference type="Gene3D" id="1.20.5.110">
    <property type="match status" value="1"/>
</dbReference>
<protein>
    <submittedName>
        <fullName evidence="11">Vesicle-associated membrane protein 4-like</fullName>
    </submittedName>
</protein>
<evidence type="ECO:0000256" key="3">
    <source>
        <dbReference type="ARBA" id="ARBA00022692"/>
    </source>
</evidence>
<dbReference type="GO" id="GO:0005886">
    <property type="term" value="C:plasma membrane"/>
    <property type="evidence" value="ECO:0000318"/>
    <property type="project" value="GO_Central"/>
</dbReference>
<dbReference type="PANTHER" id="PTHR46897:SF1">
    <property type="entry name" value="VESICLE-ASSOCIATED MEMBRANE PROTEIN 4"/>
    <property type="match status" value="1"/>
</dbReference>
<feature type="domain" description="V-SNARE coiled-coil homology" evidence="10">
    <location>
        <begin position="36"/>
        <end position="96"/>
    </location>
</feature>
<dbReference type="Pfam" id="PF00957">
    <property type="entry name" value="Synaptobrevin"/>
    <property type="match status" value="1"/>
</dbReference>
<dbReference type="GO" id="GO:0015031">
    <property type="term" value="P:protein transport"/>
    <property type="evidence" value="ECO:0007669"/>
    <property type="project" value="UniProtKB-KW"/>
</dbReference>
<dbReference type="Ensembl" id="ENSCINT00000036018.1">
    <property type="protein sequence ID" value="ENSCINP00000033000.1"/>
    <property type="gene ID" value="ENSCING00000022491.1"/>
</dbReference>
<dbReference type="InterPro" id="IPR042855">
    <property type="entry name" value="V_SNARE_CC"/>
</dbReference>
<dbReference type="GO" id="GO:0031201">
    <property type="term" value="C:SNARE complex"/>
    <property type="evidence" value="ECO:0000318"/>
    <property type="project" value="GO_Central"/>
</dbReference>
<dbReference type="GO" id="GO:0005484">
    <property type="term" value="F:SNAP receptor activity"/>
    <property type="evidence" value="ECO:0000318"/>
    <property type="project" value="GO_Central"/>
</dbReference>
<dbReference type="InParanoid" id="H2XTL6"/>
<dbReference type="GO" id="GO:0019905">
    <property type="term" value="F:syntaxin binding"/>
    <property type="evidence" value="ECO:0000318"/>
    <property type="project" value="GO_Central"/>
</dbReference>
<dbReference type="FunFam" id="1.20.5.110:FF:000004">
    <property type="entry name" value="Vesicle-associated membrane protein 7"/>
    <property type="match status" value="1"/>
</dbReference>
<dbReference type="PRINTS" id="PR00219">
    <property type="entry name" value="SYNAPTOBREVN"/>
</dbReference>
<dbReference type="EMBL" id="EAAA01002600">
    <property type="status" value="NOT_ANNOTATED_CDS"/>
    <property type="molecule type" value="Genomic_DNA"/>
</dbReference>
<evidence type="ECO:0000256" key="1">
    <source>
        <dbReference type="ARBA" id="ARBA00008025"/>
    </source>
</evidence>
<keyword evidence="6 9" id="KW-0472">Membrane</keyword>
<dbReference type="GO" id="GO:0012505">
    <property type="term" value="C:endomembrane system"/>
    <property type="evidence" value="ECO:0007669"/>
    <property type="project" value="UniProtKB-SubCell"/>
</dbReference>
<reference evidence="12" key="1">
    <citation type="journal article" date="2002" name="Science">
        <title>The draft genome of Ciona intestinalis: insights into chordate and vertebrate origins.</title>
        <authorList>
            <person name="Dehal P."/>
            <person name="Satou Y."/>
            <person name="Campbell R.K."/>
            <person name="Chapman J."/>
            <person name="Degnan B."/>
            <person name="De Tomaso A."/>
            <person name="Davidson B."/>
            <person name="Di Gregorio A."/>
            <person name="Gelpke M."/>
            <person name="Goodstein D.M."/>
            <person name="Harafuji N."/>
            <person name="Hastings K.E."/>
            <person name="Ho I."/>
            <person name="Hotta K."/>
            <person name="Huang W."/>
            <person name="Kawashima T."/>
            <person name="Lemaire P."/>
            <person name="Martinez D."/>
            <person name="Meinertzhagen I.A."/>
            <person name="Necula S."/>
            <person name="Nonaka M."/>
            <person name="Putnam N."/>
            <person name="Rash S."/>
            <person name="Saiga H."/>
            <person name="Satake M."/>
            <person name="Terry A."/>
            <person name="Yamada L."/>
            <person name="Wang H.G."/>
            <person name="Awazu S."/>
            <person name="Azumi K."/>
            <person name="Boore J."/>
            <person name="Branno M."/>
            <person name="Chin-Bow S."/>
            <person name="DeSantis R."/>
            <person name="Doyle S."/>
            <person name="Francino P."/>
            <person name="Keys D.N."/>
            <person name="Haga S."/>
            <person name="Hayashi H."/>
            <person name="Hino K."/>
            <person name="Imai K.S."/>
            <person name="Inaba K."/>
            <person name="Kano S."/>
            <person name="Kobayashi K."/>
            <person name="Kobayashi M."/>
            <person name="Lee B.I."/>
            <person name="Makabe K.W."/>
            <person name="Manohar C."/>
            <person name="Matassi G."/>
            <person name="Medina M."/>
            <person name="Mochizuki Y."/>
            <person name="Mount S."/>
            <person name="Morishita T."/>
            <person name="Miura S."/>
            <person name="Nakayama A."/>
            <person name="Nishizaka S."/>
            <person name="Nomoto H."/>
            <person name="Ohta F."/>
            <person name="Oishi K."/>
            <person name="Rigoutsos I."/>
            <person name="Sano M."/>
            <person name="Sasaki A."/>
            <person name="Sasakura Y."/>
            <person name="Shoguchi E."/>
            <person name="Shin-i T."/>
            <person name="Spagnuolo A."/>
            <person name="Stainier D."/>
            <person name="Suzuki M.M."/>
            <person name="Tassy O."/>
            <person name="Takatori N."/>
            <person name="Tokuoka M."/>
            <person name="Yagi K."/>
            <person name="Yoshizaki F."/>
            <person name="Wada S."/>
            <person name="Zhang C."/>
            <person name="Hyatt P.D."/>
            <person name="Larimer F."/>
            <person name="Detter C."/>
            <person name="Doggett N."/>
            <person name="Glavina T."/>
            <person name="Hawkins T."/>
            <person name="Richardson P."/>
            <person name="Lucas S."/>
            <person name="Kohara Y."/>
            <person name="Levine M."/>
            <person name="Satoh N."/>
            <person name="Rokhsar D.S."/>
        </authorList>
    </citation>
    <scope>NUCLEOTIDE SEQUENCE [LARGE SCALE GENOMIC DNA]</scope>
</reference>
<sequence length="126" mass="14354">MTRYNKGKNTERVALLDDYESDDDFFLKGPSSASDKVKRVQSQVNEVVDVMQTNIGKVLERGDKLEDLQDKSESLADSATHFNTHATRLRKKMWWKDMRTKIIIGVLLLMILIIIIVSIAVKNKGS</sequence>
<dbReference type="HOGENOM" id="CLU_149550_0_0_1"/>
<dbReference type="GeneTree" id="ENSGT00940000155005"/>
<proteinExistence type="inferred from homology"/>
<evidence type="ECO:0000313" key="12">
    <source>
        <dbReference type="Proteomes" id="UP000008144"/>
    </source>
</evidence>
<dbReference type="GO" id="GO:0006906">
    <property type="term" value="P:vesicle fusion"/>
    <property type="evidence" value="ECO:0000318"/>
    <property type="project" value="GO_Central"/>
</dbReference>
<dbReference type="PROSITE" id="PS00417">
    <property type="entry name" value="SYNAPTOBREVIN"/>
    <property type="match status" value="1"/>
</dbReference>
<evidence type="ECO:0000256" key="7">
    <source>
        <dbReference type="ARBA" id="ARBA00046280"/>
    </source>
</evidence>
<dbReference type="KEGG" id="cin:100177611"/>
<evidence type="ECO:0000256" key="9">
    <source>
        <dbReference type="SAM" id="Phobius"/>
    </source>
</evidence>
<dbReference type="PANTHER" id="PTHR46897">
    <property type="entry name" value="VESICLE-ASSOCIATED MEMBRANE PROTEIN 4"/>
    <property type="match status" value="1"/>
</dbReference>
<dbReference type="OMA" id="NHDKASN"/>
<comment type="similarity">
    <text evidence="1">Belongs to the synaptobrevin family.</text>
</comment>
<gene>
    <name evidence="11" type="primary">LOC100177611</name>
</gene>
<dbReference type="FunCoup" id="H2XTL6">
    <property type="interactions" value="219"/>
</dbReference>
<comment type="subcellular location">
    <subcellularLocation>
        <location evidence="7">Endomembrane system</location>
        <topology evidence="7">Single-pass type IV membrane protein</topology>
    </subcellularLocation>
</comment>
<dbReference type="Proteomes" id="UP000008144">
    <property type="component" value="Chromosome 8"/>
</dbReference>
<keyword evidence="8" id="KW-0175">Coiled coil</keyword>
<evidence type="ECO:0000256" key="4">
    <source>
        <dbReference type="ARBA" id="ARBA00022927"/>
    </source>
</evidence>
<reference evidence="11" key="3">
    <citation type="submission" date="2025-08" db="UniProtKB">
        <authorList>
            <consortium name="Ensembl"/>
        </authorList>
    </citation>
    <scope>IDENTIFICATION</scope>
</reference>
<feature type="transmembrane region" description="Helical" evidence="9">
    <location>
        <begin position="102"/>
        <end position="121"/>
    </location>
</feature>